<feature type="domain" description="NADP-dependent oxidoreductase" evidence="7">
    <location>
        <begin position="15"/>
        <end position="268"/>
    </location>
</feature>
<feature type="active site" description="Proton donor" evidence="4">
    <location>
        <position position="57"/>
    </location>
</feature>
<evidence type="ECO:0000256" key="5">
    <source>
        <dbReference type="PIRSR" id="PIRSR000097-2"/>
    </source>
</evidence>
<keyword evidence="2" id="KW-0521">NADP</keyword>
<dbReference type="OrthoDB" id="9804790at2"/>
<keyword evidence="3" id="KW-0560">Oxidoreductase</keyword>
<dbReference type="RefSeq" id="WP_118990930.1">
    <property type="nucleotide sequence ID" value="NZ_CP023434.1"/>
</dbReference>
<evidence type="ECO:0000313" key="9">
    <source>
        <dbReference type="Proteomes" id="UP000263232"/>
    </source>
</evidence>
<accession>A0A347WLS5</accession>
<dbReference type="Proteomes" id="UP000263232">
    <property type="component" value="Chromosome"/>
</dbReference>
<dbReference type="FunFam" id="3.20.20.100:FF:000002">
    <property type="entry name" value="2,5-diketo-D-gluconic acid reductase A"/>
    <property type="match status" value="1"/>
</dbReference>
<proteinExistence type="inferred from homology"/>
<dbReference type="Gene3D" id="3.20.20.100">
    <property type="entry name" value="NADP-dependent oxidoreductase domain"/>
    <property type="match status" value="1"/>
</dbReference>
<dbReference type="AlphaFoldDB" id="A0A347WLS5"/>
<dbReference type="KEGG" id="abae:CL176_08475"/>
<dbReference type="PANTHER" id="PTHR43827:SF3">
    <property type="entry name" value="NADP-DEPENDENT OXIDOREDUCTASE DOMAIN-CONTAINING PROTEIN"/>
    <property type="match status" value="1"/>
</dbReference>
<gene>
    <name evidence="8" type="ORF">CL176_08475</name>
</gene>
<evidence type="ECO:0000313" key="8">
    <source>
        <dbReference type="EMBL" id="AXY26032.1"/>
    </source>
</evidence>
<sequence length="269" mass="30613">MKYISLNEQTQIPIIGSGTNTFGKVGRQYQAPLNHDTSEIISAISLGYRHFDTAVSYRNESVLGLAIEESVVPREDLFITSKIPTREPYLESNAMIHEVIQGSLEALQTDYIDLYLIHKPTNNMDEMLNLWHILEEYYKKGTFKAIGVSNFHEAQLQYLIEHATTPPMVNQIESHPGHWQDDLIAFCQQRGIVVEAWGPLTNISDEAKDVLQDIGAKHEKSWAQIALKYQIQRDVVVIPKSHNPENQAANLLLFDFELTPEEIERISAL</sequence>
<dbReference type="InterPro" id="IPR020471">
    <property type="entry name" value="AKR"/>
</dbReference>
<dbReference type="GO" id="GO:0016616">
    <property type="term" value="F:oxidoreductase activity, acting on the CH-OH group of donors, NAD or NADP as acceptor"/>
    <property type="evidence" value="ECO:0007669"/>
    <property type="project" value="UniProtKB-ARBA"/>
</dbReference>
<comment type="similarity">
    <text evidence="1">Belongs to the aldo/keto reductase family.</text>
</comment>
<dbReference type="SUPFAM" id="SSF51430">
    <property type="entry name" value="NAD(P)-linked oxidoreductase"/>
    <property type="match status" value="1"/>
</dbReference>
<evidence type="ECO:0000256" key="1">
    <source>
        <dbReference type="ARBA" id="ARBA00007905"/>
    </source>
</evidence>
<dbReference type="PRINTS" id="PR00069">
    <property type="entry name" value="ALDKETRDTASE"/>
</dbReference>
<evidence type="ECO:0000256" key="3">
    <source>
        <dbReference type="ARBA" id="ARBA00023002"/>
    </source>
</evidence>
<feature type="binding site" evidence="5">
    <location>
        <position position="118"/>
    </location>
    <ligand>
        <name>substrate</name>
    </ligand>
</feature>
<dbReference type="InterPro" id="IPR023210">
    <property type="entry name" value="NADP_OxRdtase_dom"/>
</dbReference>
<dbReference type="CDD" id="cd19071">
    <property type="entry name" value="AKR_AKR1-5-like"/>
    <property type="match status" value="1"/>
</dbReference>
<feature type="site" description="Lowers pKa of active site Tyr" evidence="6">
    <location>
        <position position="82"/>
    </location>
</feature>
<dbReference type="PANTHER" id="PTHR43827">
    <property type="entry name" value="2,5-DIKETO-D-GLUCONIC ACID REDUCTASE"/>
    <property type="match status" value="1"/>
</dbReference>
<dbReference type="InterPro" id="IPR018170">
    <property type="entry name" value="Aldo/ket_reductase_CS"/>
</dbReference>
<keyword evidence="9" id="KW-1185">Reference proteome</keyword>
<name>A0A347WLS5_9LACT</name>
<dbReference type="EMBL" id="CP023434">
    <property type="protein sequence ID" value="AXY26032.1"/>
    <property type="molecule type" value="Genomic_DNA"/>
</dbReference>
<organism evidence="8 9">
    <name type="scientific">Suicoccus acidiformans</name>
    <dbReference type="NCBI Taxonomy" id="2036206"/>
    <lineage>
        <taxon>Bacteria</taxon>
        <taxon>Bacillati</taxon>
        <taxon>Bacillota</taxon>
        <taxon>Bacilli</taxon>
        <taxon>Lactobacillales</taxon>
        <taxon>Aerococcaceae</taxon>
        <taxon>Suicoccus</taxon>
    </lineage>
</organism>
<dbReference type="PROSITE" id="PS00798">
    <property type="entry name" value="ALDOKETO_REDUCTASE_1"/>
    <property type="match status" value="1"/>
</dbReference>
<evidence type="ECO:0000256" key="2">
    <source>
        <dbReference type="ARBA" id="ARBA00022857"/>
    </source>
</evidence>
<dbReference type="InterPro" id="IPR036812">
    <property type="entry name" value="NAD(P)_OxRdtase_dom_sf"/>
</dbReference>
<dbReference type="Pfam" id="PF00248">
    <property type="entry name" value="Aldo_ket_red"/>
    <property type="match status" value="1"/>
</dbReference>
<evidence type="ECO:0000256" key="6">
    <source>
        <dbReference type="PIRSR" id="PIRSR000097-3"/>
    </source>
</evidence>
<reference evidence="8 9" key="1">
    <citation type="submission" date="2017-09" db="EMBL/GenBank/DDBJ databases">
        <title>Complete genome sequence of Oxytococcus suis strain ZY16052.</title>
        <authorList>
            <person name="Li F."/>
        </authorList>
    </citation>
    <scope>NUCLEOTIDE SEQUENCE [LARGE SCALE GENOMIC DNA]</scope>
    <source>
        <strain evidence="8 9">ZY16052</strain>
    </source>
</reference>
<protein>
    <submittedName>
        <fullName evidence="8">Aldo/keto reductase</fullName>
    </submittedName>
</protein>
<dbReference type="PIRSF" id="PIRSF000097">
    <property type="entry name" value="AKR"/>
    <property type="match status" value="1"/>
</dbReference>
<dbReference type="PROSITE" id="PS00062">
    <property type="entry name" value="ALDOKETO_REDUCTASE_2"/>
    <property type="match status" value="1"/>
</dbReference>
<evidence type="ECO:0000259" key="7">
    <source>
        <dbReference type="Pfam" id="PF00248"/>
    </source>
</evidence>
<evidence type="ECO:0000256" key="4">
    <source>
        <dbReference type="PIRSR" id="PIRSR000097-1"/>
    </source>
</evidence>